<keyword evidence="2 3" id="KW-0040">ANK repeat</keyword>
<gene>
    <name evidence="4" type="ORF">CLO192961_LOCUS154630</name>
</gene>
<dbReference type="InterPro" id="IPR036770">
    <property type="entry name" value="Ankyrin_rpt-contain_sf"/>
</dbReference>
<comment type="caution">
    <text evidence="4">The sequence shown here is derived from an EMBL/GenBank/DDBJ whole genome shotgun (WGS) entry which is preliminary data.</text>
</comment>
<feature type="repeat" description="ANK" evidence="3">
    <location>
        <begin position="244"/>
        <end position="276"/>
    </location>
</feature>
<organism evidence="4 5">
    <name type="scientific">Bionectria ochroleuca</name>
    <name type="common">Gliocladium roseum</name>
    <dbReference type="NCBI Taxonomy" id="29856"/>
    <lineage>
        <taxon>Eukaryota</taxon>
        <taxon>Fungi</taxon>
        <taxon>Dikarya</taxon>
        <taxon>Ascomycota</taxon>
        <taxon>Pezizomycotina</taxon>
        <taxon>Sordariomycetes</taxon>
        <taxon>Hypocreomycetidae</taxon>
        <taxon>Hypocreales</taxon>
        <taxon>Bionectriaceae</taxon>
        <taxon>Clonostachys</taxon>
    </lineage>
</organism>
<dbReference type="Proteomes" id="UP000766486">
    <property type="component" value="Unassembled WGS sequence"/>
</dbReference>
<dbReference type="PRINTS" id="PR01415">
    <property type="entry name" value="ANKYRIN"/>
</dbReference>
<feature type="repeat" description="ANK" evidence="3">
    <location>
        <begin position="597"/>
        <end position="629"/>
    </location>
</feature>
<evidence type="ECO:0000313" key="4">
    <source>
        <dbReference type="EMBL" id="VUC24898.1"/>
    </source>
</evidence>
<proteinExistence type="predicted"/>
<evidence type="ECO:0000256" key="2">
    <source>
        <dbReference type="ARBA" id="ARBA00023043"/>
    </source>
</evidence>
<feature type="repeat" description="ANK" evidence="3">
    <location>
        <begin position="115"/>
        <end position="147"/>
    </location>
</feature>
<sequence>MSGNRRICEALLDHGADPNALSRHMPFAPLELAISLLTDSSEVVEILMKYGADVNMSANWEIEVFNHEFFNHEFLTLGAKFSKRTLVYKAVKTQNIDTTRMLILRGARLNSSSELGGLPIQMAVRNNDLNMVKFLLRSGAKINAPDFDETVGRYGAFYLKENDYSAGYQDNSFDTRTDWWALFSPIQIATQQNNLAMAEYLLNEGANIQQTHNWNTLEEQIPVPQPSSSKRQLYYQILRSSKSRGQSALHHAAENGNIKMTELLLQKGAIVDQTNASGATPLQFVCGMEDDAFKFEAACEEARISSTQIRIQLALVLLNGGSNVNAPPGLINGKTALQAAAERGDDEMVKLLLCYGADIDAPPAIESGLTCLQAAAKSRNLDLLMMICSHGAQLTSDVLFIALYFAALAGDIPLINFVTKRYINTSGLFPVKLASEINGTILQAGVRSGNIEVVRLLLHAKAEINIVAEGETAICTAVRENHLEIFKLLMERGASLYYPTMRITPLAIAVSSGFVDMVENIINAGVDVNQLSHRPGRDSSLPNCSELATPLFWGLSEVNRFALYQNTEYSLLESLETIGLLLLSNGANPNLMPNGYSRPSPLEISCSSMSYTLTEALIDYGADINADNRSGKDILSCAIGLGYEDHVQLLLENGVDSNGSIEVLLDHTQPWMLENDFLIPKFPTERQVIFRMLLNSGARLADEKEMLARAIWVGYDALAWERIEAGDDVDYPFDCGETWWNGITPLQAAIYTRKPDFVRVLLDHDANPNPPKIENSIVPSPLQVAVADGNFNLARLLIEKGADVNTAPGFARWITHFEEVNEATALQYAAMGGYIDIVHLLLENDKDPNTIASRRADASEIAEKGGHALLAQILRGQPQI</sequence>
<keyword evidence="1" id="KW-0677">Repeat</keyword>
<protein>
    <submittedName>
        <fullName evidence="4">Uncharacterized protein</fullName>
    </submittedName>
</protein>
<dbReference type="InterPro" id="IPR002110">
    <property type="entry name" value="Ankyrin_rpt"/>
</dbReference>
<dbReference type="SUPFAM" id="SSF48403">
    <property type="entry name" value="Ankyrin repeat"/>
    <property type="match status" value="3"/>
</dbReference>
<evidence type="ECO:0000313" key="5">
    <source>
        <dbReference type="Proteomes" id="UP000766486"/>
    </source>
</evidence>
<dbReference type="Pfam" id="PF12796">
    <property type="entry name" value="Ank_2"/>
    <property type="match status" value="6"/>
</dbReference>
<feature type="repeat" description="ANK" evidence="3">
    <location>
        <begin position="437"/>
        <end position="469"/>
    </location>
</feature>
<dbReference type="PROSITE" id="PS50297">
    <property type="entry name" value="ANK_REP_REGION"/>
    <property type="match status" value="8"/>
</dbReference>
<feature type="repeat" description="ANK" evidence="3">
    <location>
        <begin position="501"/>
        <end position="533"/>
    </location>
</feature>
<reference evidence="4 5" key="1">
    <citation type="submission" date="2019-06" db="EMBL/GenBank/DDBJ databases">
        <authorList>
            <person name="Broberg M."/>
        </authorList>
    </citation>
    <scope>NUCLEOTIDE SEQUENCE [LARGE SCALE GENOMIC DNA]</scope>
</reference>
<dbReference type="Pfam" id="PF00023">
    <property type="entry name" value="Ank"/>
    <property type="match status" value="2"/>
</dbReference>
<dbReference type="PANTHER" id="PTHR24123">
    <property type="entry name" value="ANKYRIN REPEAT-CONTAINING"/>
    <property type="match status" value="1"/>
</dbReference>
<keyword evidence="5" id="KW-1185">Reference proteome</keyword>
<feature type="repeat" description="ANK" evidence="3">
    <location>
        <begin position="780"/>
        <end position="809"/>
    </location>
</feature>
<feature type="repeat" description="ANK" evidence="3">
    <location>
        <begin position="332"/>
        <end position="364"/>
    </location>
</feature>
<feature type="repeat" description="ANK" evidence="3">
    <location>
        <begin position="181"/>
        <end position="213"/>
    </location>
</feature>
<accession>A0ABY6U470</accession>
<dbReference type="SMART" id="SM00248">
    <property type="entry name" value="ANK"/>
    <property type="match status" value="15"/>
</dbReference>
<feature type="repeat" description="ANK" evidence="3">
    <location>
        <begin position="821"/>
        <end position="853"/>
    </location>
</feature>
<dbReference type="PANTHER" id="PTHR24123:SF33">
    <property type="entry name" value="PROTEIN HOS4"/>
    <property type="match status" value="1"/>
</dbReference>
<dbReference type="EMBL" id="CABFNS010000729">
    <property type="protein sequence ID" value="VUC24898.1"/>
    <property type="molecule type" value="Genomic_DNA"/>
</dbReference>
<dbReference type="Gene3D" id="1.25.40.20">
    <property type="entry name" value="Ankyrin repeat-containing domain"/>
    <property type="match status" value="5"/>
</dbReference>
<feature type="repeat" description="ANK" evidence="3">
    <location>
        <begin position="469"/>
        <end position="501"/>
    </location>
</feature>
<feature type="repeat" description="ANK" evidence="3">
    <location>
        <begin position="741"/>
        <end position="769"/>
    </location>
</feature>
<dbReference type="InterPro" id="IPR051165">
    <property type="entry name" value="Multifunctional_ANK_Repeat"/>
</dbReference>
<dbReference type="PROSITE" id="PS50088">
    <property type="entry name" value="ANK_REPEAT"/>
    <property type="match status" value="11"/>
</dbReference>
<evidence type="ECO:0000256" key="3">
    <source>
        <dbReference type="PROSITE-ProRule" id="PRU00023"/>
    </source>
</evidence>
<evidence type="ECO:0000256" key="1">
    <source>
        <dbReference type="ARBA" id="ARBA00022737"/>
    </source>
</evidence>
<name>A0ABY6U470_BIOOC</name>